<dbReference type="EMBL" id="UINC01020666">
    <property type="protein sequence ID" value="SVA86563.1"/>
    <property type="molecule type" value="Genomic_DNA"/>
</dbReference>
<proteinExistence type="predicted"/>
<feature type="transmembrane region" description="Helical" evidence="1">
    <location>
        <begin position="268"/>
        <end position="301"/>
    </location>
</feature>
<evidence type="ECO:0008006" key="3">
    <source>
        <dbReference type="Google" id="ProtNLM"/>
    </source>
</evidence>
<feature type="transmembrane region" description="Helical" evidence="1">
    <location>
        <begin position="205"/>
        <end position="225"/>
    </location>
</feature>
<feature type="transmembrane region" description="Helical" evidence="1">
    <location>
        <begin position="71"/>
        <end position="93"/>
    </location>
</feature>
<feature type="transmembrane region" description="Helical" evidence="1">
    <location>
        <begin position="412"/>
        <end position="430"/>
    </location>
</feature>
<reference evidence="2" key="1">
    <citation type="submission" date="2018-05" db="EMBL/GenBank/DDBJ databases">
        <authorList>
            <person name="Lanie J.A."/>
            <person name="Ng W.-L."/>
            <person name="Kazmierczak K.M."/>
            <person name="Andrzejewski T.M."/>
            <person name="Davidsen T.M."/>
            <person name="Wayne K.J."/>
            <person name="Tettelin H."/>
            <person name="Glass J.I."/>
            <person name="Rusch D."/>
            <person name="Podicherti R."/>
            <person name="Tsui H.-C.T."/>
            <person name="Winkler M.E."/>
        </authorList>
    </citation>
    <scope>NUCLEOTIDE SEQUENCE</scope>
</reference>
<feature type="transmembrane region" description="Helical" evidence="1">
    <location>
        <begin position="385"/>
        <end position="406"/>
    </location>
</feature>
<feature type="transmembrane region" description="Helical" evidence="1">
    <location>
        <begin position="358"/>
        <end position="378"/>
    </location>
</feature>
<evidence type="ECO:0000256" key="1">
    <source>
        <dbReference type="SAM" id="Phobius"/>
    </source>
</evidence>
<keyword evidence="1" id="KW-0812">Transmembrane</keyword>
<feature type="transmembrane region" description="Helical" evidence="1">
    <location>
        <begin position="113"/>
        <end position="132"/>
    </location>
</feature>
<keyword evidence="1" id="KW-1133">Transmembrane helix</keyword>
<gene>
    <name evidence="2" type="ORF">METZ01_LOCUS139417</name>
</gene>
<name>A0A381ZCT7_9ZZZZ</name>
<evidence type="ECO:0000313" key="2">
    <source>
        <dbReference type="EMBL" id="SVA86563.1"/>
    </source>
</evidence>
<organism evidence="2">
    <name type="scientific">marine metagenome</name>
    <dbReference type="NCBI Taxonomy" id="408172"/>
    <lineage>
        <taxon>unclassified sequences</taxon>
        <taxon>metagenomes</taxon>
        <taxon>ecological metagenomes</taxon>
    </lineage>
</organism>
<accession>A0A381ZCT7</accession>
<feature type="transmembrane region" description="Helical" evidence="1">
    <location>
        <begin position="313"/>
        <end position="335"/>
    </location>
</feature>
<sequence>MSKKGLEENSDSNIAKRGKLSWAVFLFTLFVVLISMIAFVFPALLISEMGSVNEIEKTGLEGLYKINPYELGYWAVPLFVSNIIVFTVFALYYCNKLPDSIRHALESLFSFEISKKTAVVIFLIILAGYVAFSSVELTEDETWPDWNGVKERLEGDRNEPCDIMMTIEHCYGWPRANPTISSGFEPHARYFLLKLSVALFDNYKIFPFFASIGLLLVTYLFATLITGKRFAGIISLVIMVQSNLFLSFDTSPTYSNFWTLFYVLSLYLAVRLWMVSPAIYLLSIFAKVLTVAFLPMSIFFVLSSDIPKKKKAFVVLTSVIIVAGGVVIFATQNLAETEGTGWNSDEFWTGMSSFANQIRHDGLVVLFVLPLVFGLFMVSKRSRYATSVMVMIAGMLVIVPLISGFTEITNQPYRLVPLVFFFAIGVGTLLSKR</sequence>
<keyword evidence="1" id="KW-0472">Membrane</keyword>
<feature type="transmembrane region" description="Helical" evidence="1">
    <location>
        <begin position="20"/>
        <end position="46"/>
    </location>
</feature>
<protein>
    <recommendedName>
        <fullName evidence="3">Glycosyltransferase RgtA/B/C/D-like domain-containing protein</fullName>
    </recommendedName>
</protein>
<dbReference type="AlphaFoldDB" id="A0A381ZCT7"/>